<feature type="binding site" evidence="10">
    <location>
        <position position="209"/>
    </location>
    <ligand>
        <name>Zn(2+)</name>
        <dbReference type="ChEBI" id="CHEBI:29105"/>
    </ligand>
</feature>
<evidence type="ECO:0000256" key="3">
    <source>
        <dbReference type="ARBA" id="ARBA00006924"/>
    </source>
</evidence>
<dbReference type="EnsemblMetazoa" id="CLYHEMT014419.1">
    <property type="protein sequence ID" value="CLYHEMP014419.1"/>
    <property type="gene ID" value="CLYHEMG014419"/>
</dbReference>
<feature type="binding site" evidence="10">
    <location>
        <position position="233"/>
    </location>
    <ligand>
        <name>Zn(2+)</name>
        <dbReference type="ChEBI" id="CHEBI:29105"/>
    </ligand>
</feature>
<protein>
    <recommendedName>
        <fullName evidence="4">protein acetyllysine N-acetyltransferase</fullName>
        <ecNumber evidence="4">2.3.1.286</ecNumber>
    </recommendedName>
</protein>
<dbReference type="GO" id="GO:0017136">
    <property type="term" value="F:histone deacetylase activity, NAD-dependent"/>
    <property type="evidence" value="ECO:0007669"/>
    <property type="project" value="TreeGrafter"/>
</dbReference>
<dbReference type="InterPro" id="IPR026591">
    <property type="entry name" value="Sirtuin_cat_small_dom_sf"/>
</dbReference>
<feature type="compositionally biased region" description="Polar residues" evidence="11">
    <location>
        <begin position="439"/>
        <end position="452"/>
    </location>
</feature>
<keyword evidence="5" id="KW-0808">Transferase</keyword>
<dbReference type="GO" id="GO:0003714">
    <property type="term" value="F:transcription corepressor activity"/>
    <property type="evidence" value="ECO:0007669"/>
    <property type="project" value="TreeGrafter"/>
</dbReference>
<dbReference type="Gene3D" id="3.30.1600.10">
    <property type="entry name" value="SIR2/SIRT2 'Small Domain"/>
    <property type="match status" value="1"/>
</dbReference>
<dbReference type="GO" id="GO:0005654">
    <property type="term" value="C:nucleoplasm"/>
    <property type="evidence" value="ECO:0007669"/>
    <property type="project" value="TreeGrafter"/>
</dbReference>
<feature type="compositionally biased region" description="Polar residues" evidence="11">
    <location>
        <begin position="537"/>
        <end position="553"/>
    </location>
</feature>
<dbReference type="GO" id="GO:0002039">
    <property type="term" value="F:p53 binding"/>
    <property type="evidence" value="ECO:0007669"/>
    <property type="project" value="TreeGrafter"/>
</dbReference>
<feature type="compositionally biased region" description="Low complexity" evidence="11">
    <location>
        <begin position="595"/>
        <end position="610"/>
    </location>
</feature>
<dbReference type="Pfam" id="PF02146">
    <property type="entry name" value="SIR2"/>
    <property type="match status" value="1"/>
</dbReference>
<comment type="cofactor">
    <cofactor evidence="1">
        <name>Zn(2+)</name>
        <dbReference type="ChEBI" id="CHEBI:29105"/>
    </cofactor>
</comment>
<feature type="domain" description="Deacetylase sirtuin-type" evidence="12">
    <location>
        <begin position="71"/>
        <end position="335"/>
    </location>
</feature>
<dbReference type="InterPro" id="IPR026590">
    <property type="entry name" value="Ssirtuin_cat_dom"/>
</dbReference>
<feature type="binding site" evidence="10">
    <location>
        <position position="206"/>
    </location>
    <ligand>
        <name>Zn(2+)</name>
        <dbReference type="ChEBI" id="CHEBI:29105"/>
    </ligand>
</feature>
<name>A0A7M5WXZ6_9CNID</name>
<keyword evidence="9" id="KW-0539">Nucleus</keyword>
<evidence type="ECO:0000256" key="1">
    <source>
        <dbReference type="ARBA" id="ARBA00001947"/>
    </source>
</evidence>
<evidence type="ECO:0000256" key="11">
    <source>
        <dbReference type="SAM" id="MobiDB-lite"/>
    </source>
</evidence>
<dbReference type="OrthoDB" id="424302at2759"/>
<keyword evidence="6 10" id="KW-0479">Metal-binding</keyword>
<feature type="region of interest" description="Disordered" evidence="11">
    <location>
        <begin position="681"/>
        <end position="705"/>
    </location>
</feature>
<dbReference type="PROSITE" id="PS50305">
    <property type="entry name" value="SIRTUIN"/>
    <property type="match status" value="1"/>
</dbReference>
<feature type="compositionally biased region" description="Basic and acidic residues" evidence="11">
    <location>
        <begin position="622"/>
        <end position="642"/>
    </location>
</feature>
<accession>A0A7M5WXZ6</accession>
<keyword evidence="14" id="KW-1185">Reference proteome</keyword>
<organism evidence="13 14">
    <name type="scientific">Clytia hemisphaerica</name>
    <dbReference type="NCBI Taxonomy" id="252671"/>
    <lineage>
        <taxon>Eukaryota</taxon>
        <taxon>Metazoa</taxon>
        <taxon>Cnidaria</taxon>
        <taxon>Hydrozoa</taxon>
        <taxon>Hydroidolina</taxon>
        <taxon>Leptothecata</taxon>
        <taxon>Obeliida</taxon>
        <taxon>Clytiidae</taxon>
        <taxon>Clytia</taxon>
    </lineage>
</organism>
<dbReference type="PANTHER" id="PTHR11085">
    <property type="entry name" value="NAD-DEPENDENT PROTEIN DEACYLASE SIRTUIN-5, MITOCHONDRIAL-RELATED"/>
    <property type="match status" value="1"/>
</dbReference>
<evidence type="ECO:0000259" key="12">
    <source>
        <dbReference type="PROSITE" id="PS50305"/>
    </source>
</evidence>
<evidence type="ECO:0000256" key="7">
    <source>
        <dbReference type="ARBA" id="ARBA00022833"/>
    </source>
</evidence>
<sequence>MDEDSDEVTTIEETMTKAPLAWIHNQIANNANPRDILNQLVPELNIPDHVDDLSLWRLALEILSEPAPRQRLQEVNSLEHVKNLLQTCKKIVVLTGAGVSVSCGIPDFRSRDGIYARLSKDYPDLPNPQAMFDIHYFKSNQWPFFKFAKEIYPGQFTPSLCHRFISFLDRTGRLLRNYSQNIDTLEQVAGIKNVVQCHGSFATATCMNCKFTVSCEEIKNEIFNQKIPHCKKCSVNTVEDGRINVIKPDIVFFGESLPESFHRQIQDDKDKADLLIVIGSSLKVRPVSLIPNLIRPDVPQILINREPLSHMSFDVELYGNCDDVIAELCTQLGSEWTNVLQGFQHSTLDPERWKMFYDYCNGSVTTSADESESEVVIEQSESDVTSPNKDHPIKQSPETVENDTDDSDCKCGSEMDTDKEDSGKPGNKRKSPTACECASESTPTSENGSSPNKKTKSNIHMDSEQEMYYLSLPPNRYLFHGAELSFGDDSDSDSDTEGPFPEQDTSSQDEGSLTEADDSTASNTFEEVDSGSKQDQKSTYMNTRDDNLSGTLNETEHKEYEIATRNNLSTDISDIKDDINRLETEGKTRETDITSSQMSCTSSSSKMLSMQEPIENQLQVKESCKKDKDCERRERKYSHDETLCSTSSDVEKKILNLSTSHLCQDDKKKNDDKAEITIHKEKNDKTLGEGCEGKSEIQNMKEEEK</sequence>
<comment type="subcellular location">
    <subcellularLocation>
        <location evidence="2">Nucleus</location>
    </subcellularLocation>
</comment>
<dbReference type="Gene3D" id="3.40.50.1220">
    <property type="entry name" value="TPP-binding domain"/>
    <property type="match status" value="1"/>
</dbReference>
<evidence type="ECO:0000256" key="2">
    <source>
        <dbReference type="ARBA" id="ARBA00004123"/>
    </source>
</evidence>
<dbReference type="GO" id="GO:0070403">
    <property type="term" value="F:NAD+ binding"/>
    <property type="evidence" value="ECO:0007669"/>
    <property type="project" value="InterPro"/>
</dbReference>
<dbReference type="InterPro" id="IPR029035">
    <property type="entry name" value="DHS-like_NAD/FAD-binding_dom"/>
</dbReference>
<evidence type="ECO:0000256" key="10">
    <source>
        <dbReference type="PROSITE-ProRule" id="PRU00236"/>
    </source>
</evidence>
<feature type="binding site" evidence="10">
    <location>
        <position position="230"/>
    </location>
    <ligand>
        <name>Zn(2+)</name>
        <dbReference type="ChEBI" id="CHEBI:29105"/>
    </ligand>
</feature>
<dbReference type="EC" id="2.3.1.286" evidence="4"/>
<dbReference type="GO" id="GO:0033553">
    <property type="term" value="C:rDNA heterochromatin"/>
    <property type="evidence" value="ECO:0007669"/>
    <property type="project" value="TreeGrafter"/>
</dbReference>
<proteinExistence type="inferred from homology"/>
<dbReference type="FunFam" id="3.30.1600.10:FF:000013">
    <property type="entry name" value="NAD-dependent protein deacetylase sirtuin-1"/>
    <property type="match status" value="1"/>
</dbReference>
<evidence type="ECO:0000256" key="9">
    <source>
        <dbReference type="ARBA" id="ARBA00023242"/>
    </source>
</evidence>
<reference evidence="13" key="1">
    <citation type="submission" date="2021-01" db="UniProtKB">
        <authorList>
            <consortium name="EnsemblMetazoa"/>
        </authorList>
    </citation>
    <scope>IDENTIFICATION</scope>
</reference>
<dbReference type="GO" id="GO:0046872">
    <property type="term" value="F:metal ion binding"/>
    <property type="evidence" value="ECO:0007669"/>
    <property type="project" value="UniProtKB-KW"/>
</dbReference>
<dbReference type="InterPro" id="IPR050134">
    <property type="entry name" value="NAD-dep_sirtuin_deacylases"/>
</dbReference>
<dbReference type="GO" id="GO:0005637">
    <property type="term" value="C:nuclear inner membrane"/>
    <property type="evidence" value="ECO:0007669"/>
    <property type="project" value="TreeGrafter"/>
</dbReference>
<evidence type="ECO:0000256" key="4">
    <source>
        <dbReference type="ARBA" id="ARBA00012928"/>
    </source>
</evidence>
<evidence type="ECO:0000256" key="6">
    <source>
        <dbReference type="ARBA" id="ARBA00022723"/>
    </source>
</evidence>
<feature type="compositionally biased region" description="Basic and acidic residues" evidence="11">
    <location>
        <begin position="573"/>
        <end position="592"/>
    </location>
</feature>
<feature type="region of interest" description="Disordered" evidence="11">
    <location>
        <begin position="481"/>
        <end position="643"/>
    </location>
</feature>
<keyword evidence="7 10" id="KW-0862">Zinc</keyword>
<keyword evidence="8" id="KW-0520">NAD</keyword>
<dbReference type="InterPro" id="IPR003000">
    <property type="entry name" value="Sirtuin"/>
</dbReference>
<evidence type="ECO:0000313" key="13">
    <source>
        <dbReference type="EnsemblMetazoa" id="CLYHEMP014419.1"/>
    </source>
</evidence>
<dbReference type="SUPFAM" id="SSF52467">
    <property type="entry name" value="DHS-like NAD/FAD-binding domain"/>
    <property type="match status" value="1"/>
</dbReference>
<evidence type="ECO:0000256" key="8">
    <source>
        <dbReference type="ARBA" id="ARBA00023027"/>
    </source>
</evidence>
<evidence type="ECO:0000256" key="5">
    <source>
        <dbReference type="ARBA" id="ARBA00022679"/>
    </source>
</evidence>
<dbReference type="Proteomes" id="UP000594262">
    <property type="component" value="Unplaced"/>
</dbReference>
<dbReference type="PANTHER" id="PTHR11085:SF9">
    <property type="entry name" value="NAD-DEPENDENT PROTEIN DEACETYLASE SIRTUIN-1"/>
    <property type="match status" value="1"/>
</dbReference>
<feature type="compositionally biased region" description="Acidic residues" evidence="11">
    <location>
        <begin position="486"/>
        <end position="496"/>
    </location>
</feature>
<feature type="region of interest" description="Disordered" evidence="11">
    <location>
        <begin position="368"/>
        <end position="467"/>
    </location>
</feature>
<comment type="similarity">
    <text evidence="3">Belongs to the sirtuin family. Class I subfamily.</text>
</comment>
<dbReference type="AlphaFoldDB" id="A0A7M5WXZ6"/>
<feature type="compositionally biased region" description="Polar residues" evidence="11">
    <location>
        <begin position="519"/>
        <end position="529"/>
    </location>
</feature>
<feature type="active site" description="Proton acceptor" evidence="10">
    <location>
        <position position="198"/>
    </location>
</feature>
<evidence type="ECO:0000313" key="14">
    <source>
        <dbReference type="Proteomes" id="UP000594262"/>
    </source>
</evidence>
<dbReference type="CDD" id="cd01408">
    <property type="entry name" value="SIRT1"/>
    <property type="match status" value="1"/>
</dbReference>